<dbReference type="AlphaFoldDB" id="A0A315EA95"/>
<keyword evidence="2" id="KW-1185">Reference proteome</keyword>
<name>A0A315EA95_9BURK</name>
<evidence type="ECO:0000313" key="1">
    <source>
        <dbReference type="EMBL" id="PUE54191.1"/>
    </source>
</evidence>
<reference evidence="1 2" key="1">
    <citation type="submission" date="2017-04" db="EMBL/GenBank/DDBJ databases">
        <title>Unexpected and diverse lifestyles within the genus Limnohabitans.</title>
        <authorList>
            <person name="Kasalicky V."/>
            <person name="Mehrshad M."/>
            <person name="Andrei S.-A."/>
            <person name="Salcher M."/>
            <person name="Kratochvilova H."/>
            <person name="Simek K."/>
            <person name="Ghai R."/>
        </authorList>
    </citation>
    <scope>NUCLEOTIDE SEQUENCE [LARGE SCALE GENOMIC DNA]</scope>
    <source>
        <strain evidence="1 2">II-B4</strain>
    </source>
</reference>
<evidence type="ECO:0000313" key="2">
    <source>
        <dbReference type="Proteomes" id="UP000250790"/>
    </source>
</evidence>
<evidence type="ECO:0008006" key="3">
    <source>
        <dbReference type="Google" id="ProtNLM"/>
    </source>
</evidence>
<sequence>MSAGCLVIAPVHAIEWADLTSGDASKGLKLALEKGSEIAVQLLGAQDGFWGNDKVRIGLPDAVSKSAKLLKTLGLGKQLDELNLQMNRAAEAAVPLSKKLLTQSIQNMSVQDAKVILQGGENSVTQFFASKTRTPLAVEFMPSVRQSLEKLGVVDQFNAVAVKLSGMGLLDKDKAKLESYVTSKTLDGLYFMIGEEEKKIRQNPAQAGSALLSKVFGALR</sequence>
<dbReference type="InterPro" id="IPR025245">
    <property type="entry name" value="DUF4197"/>
</dbReference>
<dbReference type="RefSeq" id="WP_108312172.1">
    <property type="nucleotide sequence ID" value="NZ_NESN01000002.1"/>
</dbReference>
<protein>
    <recommendedName>
        <fullName evidence="3">DUF4197 domain-containing protein</fullName>
    </recommendedName>
</protein>
<dbReference type="EMBL" id="NESN01000002">
    <property type="protein sequence ID" value="PUE54191.1"/>
    <property type="molecule type" value="Genomic_DNA"/>
</dbReference>
<organism evidence="1 2">
    <name type="scientific">Limnohabitans parvus II-B4</name>
    <dbReference type="NCBI Taxonomy" id="1293052"/>
    <lineage>
        <taxon>Bacteria</taxon>
        <taxon>Pseudomonadati</taxon>
        <taxon>Pseudomonadota</taxon>
        <taxon>Betaproteobacteria</taxon>
        <taxon>Burkholderiales</taxon>
        <taxon>Comamonadaceae</taxon>
        <taxon>Limnohabitans</taxon>
    </lineage>
</organism>
<comment type="caution">
    <text evidence="1">The sequence shown here is derived from an EMBL/GenBank/DDBJ whole genome shotgun (WGS) entry which is preliminary data.</text>
</comment>
<proteinExistence type="predicted"/>
<dbReference type="Proteomes" id="UP000250790">
    <property type="component" value="Unassembled WGS sequence"/>
</dbReference>
<accession>A0A315EA95</accession>
<dbReference type="Pfam" id="PF13852">
    <property type="entry name" value="DUF4197"/>
    <property type="match status" value="1"/>
</dbReference>
<gene>
    <name evidence="1" type="ORF">B9Z37_06430</name>
</gene>
<dbReference type="OrthoDB" id="5292580at2"/>